<gene>
    <name evidence="4" type="ORF">MEDL_54610</name>
</gene>
<dbReference type="InterPro" id="IPR036770">
    <property type="entry name" value="Ankyrin_rpt-contain_sf"/>
</dbReference>
<evidence type="ECO:0000256" key="3">
    <source>
        <dbReference type="PROSITE-ProRule" id="PRU00023"/>
    </source>
</evidence>
<dbReference type="SUPFAM" id="SSF52540">
    <property type="entry name" value="P-loop containing nucleoside triphosphate hydrolases"/>
    <property type="match status" value="2"/>
</dbReference>
<sequence length="594" mass="67322">MFTFKLSGTSQIFLECAESGDLKKIEDLIENGISVNCKDNSNVSALQYAASGGHSDVVQLLLLHDAIVNQRDIIGQTALHRAAINGSVTTVQTLLEGGAKKEEKDKTGKTPYDLAVKYRHEQVQTLIQDFKSKTKTQSVNSASNMPTKHFPFPGMSDEKEFIKLISKGTFESYENRVFLAGPCNSGKSSLASILIGEKSCTKWRSTDGLIIYFGRNGILLSKRKMIPLQEGKNEIILKLLRGKPNLIIEDTSVTHDISSAYRLDHVNTVQPNATQMHTAEFINADISTVTEINDTTKLKQQEVSKPEDEHRKVSQRRQISHYTGVSIHKDVLKQLKKGKFKMEIAPSDLVDFGGQRSFDMTHQLFIQHKGTFVLMFDGSTGLYEPLKEYPHGNFTAASILTHWVNSILAYCGDSDDKMPMIVFAASRSDYFKEKELKRKTKQYTEELTKMFSIHKHSKHIVYGRVFFINATNSKDLEIEHLTDHLVEIAFQQPTWGERKPIAWVPLELVISEMKSRDVKLMTKAEMKFLNESHNDFVLNDIQFEHFLKFNTPLAKFSILPFLELMISLSCNHQLWLIFCGRLSQMNVSGQSKNI</sequence>
<dbReference type="Pfam" id="PF12796">
    <property type="entry name" value="Ank_2"/>
    <property type="match status" value="1"/>
</dbReference>
<dbReference type="PROSITE" id="PS50297">
    <property type="entry name" value="ANK_REP_REGION"/>
    <property type="match status" value="2"/>
</dbReference>
<dbReference type="GO" id="GO:0004842">
    <property type="term" value="F:ubiquitin-protein transferase activity"/>
    <property type="evidence" value="ECO:0007669"/>
    <property type="project" value="TreeGrafter"/>
</dbReference>
<protein>
    <submittedName>
        <fullName evidence="4">Uncharacterized protein</fullName>
    </submittedName>
</protein>
<dbReference type="SMART" id="SM00248">
    <property type="entry name" value="ANK"/>
    <property type="match status" value="4"/>
</dbReference>
<reference evidence="4" key="1">
    <citation type="submission" date="2021-03" db="EMBL/GenBank/DDBJ databases">
        <authorList>
            <person name="Bekaert M."/>
        </authorList>
    </citation>
    <scope>NUCLEOTIDE SEQUENCE</scope>
</reference>
<dbReference type="OrthoDB" id="6437131at2759"/>
<dbReference type="EMBL" id="CAJPWZ010002668">
    <property type="protein sequence ID" value="CAG2242423.1"/>
    <property type="molecule type" value="Genomic_DNA"/>
</dbReference>
<feature type="repeat" description="ANK" evidence="3">
    <location>
        <begin position="74"/>
        <end position="106"/>
    </location>
</feature>
<feature type="repeat" description="ANK" evidence="3">
    <location>
        <begin position="41"/>
        <end position="73"/>
    </location>
</feature>
<evidence type="ECO:0000256" key="1">
    <source>
        <dbReference type="ARBA" id="ARBA00022737"/>
    </source>
</evidence>
<proteinExistence type="predicted"/>
<dbReference type="PANTHER" id="PTHR24171">
    <property type="entry name" value="ANKYRIN REPEAT DOMAIN-CONTAINING PROTEIN 39-RELATED"/>
    <property type="match status" value="1"/>
</dbReference>
<accession>A0A8S3UJF5</accession>
<dbReference type="GO" id="GO:0070531">
    <property type="term" value="C:BRCA1-A complex"/>
    <property type="evidence" value="ECO:0007669"/>
    <property type="project" value="TreeGrafter"/>
</dbReference>
<evidence type="ECO:0000256" key="2">
    <source>
        <dbReference type="ARBA" id="ARBA00023043"/>
    </source>
</evidence>
<dbReference type="GO" id="GO:0031436">
    <property type="term" value="C:BRCA1-BARD1 complex"/>
    <property type="evidence" value="ECO:0007669"/>
    <property type="project" value="TreeGrafter"/>
</dbReference>
<dbReference type="InterPro" id="IPR027417">
    <property type="entry name" value="P-loop_NTPase"/>
</dbReference>
<evidence type="ECO:0000313" key="5">
    <source>
        <dbReference type="Proteomes" id="UP000683360"/>
    </source>
</evidence>
<dbReference type="SUPFAM" id="SSF48403">
    <property type="entry name" value="Ankyrin repeat"/>
    <property type="match status" value="1"/>
</dbReference>
<evidence type="ECO:0000313" key="4">
    <source>
        <dbReference type="EMBL" id="CAG2242423.1"/>
    </source>
</evidence>
<comment type="caution">
    <text evidence="4">The sequence shown here is derived from an EMBL/GenBank/DDBJ whole genome shotgun (WGS) entry which is preliminary data.</text>
</comment>
<dbReference type="InterPro" id="IPR002110">
    <property type="entry name" value="Ankyrin_rpt"/>
</dbReference>
<dbReference type="Gene3D" id="1.25.40.20">
    <property type="entry name" value="Ankyrin repeat-containing domain"/>
    <property type="match status" value="2"/>
</dbReference>
<dbReference type="GO" id="GO:0085020">
    <property type="term" value="P:protein K6-linked ubiquitination"/>
    <property type="evidence" value="ECO:0007669"/>
    <property type="project" value="TreeGrafter"/>
</dbReference>
<dbReference type="PROSITE" id="PS50088">
    <property type="entry name" value="ANK_REPEAT"/>
    <property type="match status" value="2"/>
</dbReference>
<dbReference type="PANTHER" id="PTHR24171:SF8">
    <property type="entry name" value="BRCA1-ASSOCIATED RING DOMAIN PROTEIN 1"/>
    <property type="match status" value="1"/>
</dbReference>
<dbReference type="Gene3D" id="3.40.50.300">
    <property type="entry name" value="P-loop containing nucleotide triphosphate hydrolases"/>
    <property type="match status" value="1"/>
</dbReference>
<dbReference type="AlphaFoldDB" id="A0A8S3UJF5"/>
<dbReference type="Proteomes" id="UP000683360">
    <property type="component" value="Unassembled WGS sequence"/>
</dbReference>
<organism evidence="4 5">
    <name type="scientific">Mytilus edulis</name>
    <name type="common">Blue mussel</name>
    <dbReference type="NCBI Taxonomy" id="6550"/>
    <lineage>
        <taxon>Eukaryota</taxon>
        <taxon>Metazoa</taxon>
        <taxon>Spiralia</taxon>
        <taxon>Lophotrochozoa</taxon>
        <taxon>Mollusca</taxon>
        <taxon>Bivalvia</taxon>
        <taxon>Autobranchia</taxon>
        <taxon>Pteriomorphia</taxon>
        <taxon>Mytilida</taxon>
        <taxon>Mytiloidea</taxon>
        <taxon>Mytilidae</taxon>
        <taxon>Mytilinae</taxon>
        <taxon>Mytilus</taxon>
    </lineage>
</organism>
<keyword evidence="2 3" id="KW-0040">ANK repeat</keyword>
<name>A0A8S3UJF5_MYTED</name>
<keyword evidence="5" id="KW-1185">Reference proteome</keyword>
<keyword evidence="1" id="KW-0677">Repeat</keyword>